<protein>
    <recommendedName>
        <fullName evidence="4">CDN2B inhibitor</fullName>
    </recommendedName>
</protein>
<organism evidence="2 3">
    <name type="scientific">Cymbomonas tetramitiformis</name>
    <dbReference type="NCBI Taxonomy" id="36881"/>
    <lineage>
        <taxon>Eukaryota</taxon>
        <taxon>Viridiplantae</taxon>
        <taxon>Chlorophyta</taxon>
        <taxon>Pyramimonadophyceae</taxon>
        <taxon>Pyramimonadales</taxon>
        <taxon>Pyramimonadaceae</taxon>
        <taxon>Cymbomonas</taxon>
    </lineage>
</organism>
<dbReference type="EMBL" id="LGRX02004375">
    <property type="protein sequence ID" value="KAK3280494.1"/>
    <property type="molecule type" value="Genomic_DNA"/>
</dbReference>
<keyword evidence="1" id="KW-0040">ANK repeat</keyword>
<accession>A0AAE0GLW1</accession>
<comment type="caution">
    <text evidence="2">The sequence shown here is derived from an EMBL/GenBank/DDBJ whole genome shotgun (WGS) entry which is preliminary data.</text>
</comment>
<dbReference type="PROSITE" id="PS50088">
    <property type="entry name" value="ANK_REPEAT"/>
    <property type="match status" value="1"/>
</dbReference>
<dbReference type="Pfam" id="PF13857">
    <property type="entry name" value="Ank_5"/>
    <property type="match status" value="1"/>
</dbReference>
<evidence type="ECO:0008006" key="4">
    <source>
        <dbReference type="Google" id="ProtNLM"/>
    </source>
</evidence>
<dbReference type="PROSITE" id="PS50297">
    <property type="entry name" value="ANK_REP_REGION"/>
    <property type="match status" value="1"/>
</dbReference>
<sequence length="90" mass="9248">VLEVLLEAGGRPNTASKKGATPLLVAAGRGSRGAVRLLLAAHADPNLAAASGGRPSPRSALLPPLPCPRHVPARMVESAGRFRAVWGLRN</sequence>
<evidence type="ECO:0000313" key="2">
    <source>
        <dbReference type="EMBL" id="KAK3280494.1"/>
    </source>
</evidence>
<feature type="repeat" description="ANK" evidence="1">
    <location>
        <begin position="18"/>
        <end position="50"/>
    </location>
</feature>
<dbReference type="AlphaFoldDB" id="A0AAE0GLW1"/>
<dbReference type="InterPro" id="IPR002110">
    <property type="entry name" value="Ankyrin_rpt"/>
</dbReference>
<reference evidence="2 3" key="1">
    <citation type="journal article" date="2015" name="Genome Biol. Evol.">
        <title>Comparative Genomics of a Bacterivorous Green Alga Reveals Evolutionary Causalities and Consequences of Phago-Mixotrophic Mode of Nutrition.</title>
        <authorList>
            <person name="Burns J.A."/>
            <person name="Paasch A."/>
            <person name="Narechania A."/>
            <person name="Kim E."/>
        </authorList>
    </citation>
    <scope>NUCLEOTIDE SEQUENCE [LARGE SCALE GENOMIC DNA]</scope>
    <source>
        <strain evidence="2 3">PLY_AMNH</strain>
    </source>
</reference>
<gene>
    <name evidence="2" type="ORF">CYMTET_11663</name>
</gene>
<evidence type="ECO:0000313" key="3">
    <source>
        <dbReference type="Proteomes" id="UP001190700"/>
    </source>
</evidence>
<evidence type="ECO:0000256" key="1">
    <source>
        <dbReference type="PROSITE-ProRule" id="PRU00023"/>
    </source>
</evidence>
<dbReference type="Proteomes" id="UP001190700">
    <property type="component" value="Unassembled WGS sequence"/>
</dbReference>
<feature type="non-terminal residue" evidence="2">
    <location>
        <position position="1"/>
    </location>
</feature>
<name>A0AAE0GLW1_9CHLO</name>
<dbReference type="InterPro" id="IPR036770">
    <property type="entry name" value="Ankyrin_rpt-contain_sf"/>
</dbReference>
<proteinExistence type="predicted"/>
<feature type="non-terminal residue" evidence="2">
    <location>
        <position position="90"/>
    </location>
</feature>
<dbReference type="Gene3D" id="1.25.40.20">
    <property type="entry name" value="Ankyrin repeat-containing domain"/>
    <property type="match status" value="1"/>
</dbReference>
<dbReference type="SUPFAM" id="SSF48403">
    <property type="entry name" value="Ankyrin repeat"/>
    <property type="match status" value="1"/>
</dbReference>
<keyword evidence="3" id="KW-1185">Reference proteome</keyword>